<evidence type="ECO:0000313" key="3">
    <source>
        <dbReference type="Proteomes" id="UP001238163"/>
    </source>
</evidence>
<dbReference type="GO" id="GO:0004553">
    <property type="term" value="F:hydrolase activity, hydrolyzing O-glycosyl compounds"/>
    <property type="evidence" value="ECO:0007669"/>
    <property type="project" value="TreeGrafter"/>
</dbReference>
<dbReference type="PANTHER" id="PTHR12631:SF10">
    <property type="entry name" value="BETA-XYLOSIDASE-LIKE PROTEIN-RELATED"/>
    <property type="match status" value="1"/>
</dbReference>
<dbReference type="SUPFAM" id="SSF49344">
    <property type="entry name" value="CBD9-like"/>
    <property type="match status" value="1"/>
</dbReference>
<accession>A0AAE3VIF4</accession>
<dbReference type="Proteomes" id="UP001238163">
    <property type="component" value="Unassembled WGS sequence"/>
</dbReference>
<evidence type="ECO:0008006" key="4">
    <source>
        <dbReference type="Google" id="ProtNLM"/>
    </source>
</evidence>
<evidence type="ECO:0000313" key="2">
    <source>
        <dbReference type="EMBL" id="MDQ0290856.1"/>
    </source>
</evidence>
<dbReference type="AlphaFoldDB" id="A0AAE3VIF4"/>
<comment type="caution">
    <text evidence="2">The sequence shown here is derived from an EMBL/GenBank/DDBJ whole genome shotgun (WGS) entry which is preliminary data.</text>
</comment>
<dbReference type="SUPFAM" id="SSF51445">
    <property type="entry name" value="(Trans)glycosidases"/>
    <property type="match status" value="1"/>
</dbReference>
<dbReference type="PANTHER" id="PTHR12631">
    <property type="entry name" value="ALPHA-L-IDURONIDASE"/>
    <property type="match status" value="1"/>
</dbReference>
<proteinExistence type="predicted"/>
<feature type="signal peptide" evidence="1">
    <location>
        <begin position="1"/>
        <end position="18"/>
    </location>
</feature>
<reference evidence="2" key="1">
    <citation type="submission" date="2023-07" db="EMBL/GenBank/DDBJ databases">
        <title>Genomic Encyclopedia of Type Strains, Phase IV (KMG-IV): sequencing the most valuable type-strain genomes for metagenomic binning, comparative biology and taxonomic classification.</title>
        <authorList>
            <person name="Goeker M."/>
        </authorList>
    </citation>
    <scope>NUCLEOTIDE SEQUENCE</scope>
    <source>
        <strain evidence="2">DSM 24202</strain>
    </source>
</reference>
<keyword evidence="1" id="KW-0732">Signal</keyword>
<dbReference type="Gene3D" id="3.20.20.80">
    <property type="entry name" value="Glycosidases"/>
    <property type="match status" value="1"/>
</dbReference>
<dbReference type="CDD" id="cd09621">
    <property type="entry name" value="CBM9_like_5"/>
    <property type="match status" value="1"/>
</dbReference>
<gene>
    <name evidence="2" type="ORF">J3R75_002963</name>
</gene>
<evidence type="ECO:0000256" key="1">
    <source>
        <dbReference type="SAM" id="SignalP"/>
    </source>
</evidence>
<dbReference type="Gene3D" id="2.60.40.1190">
    <property type="match status" value="1"/>
</dbReference>
<dbReference type="InterPro" id="IPR017853">
    <property type="entry name" value="GH"/>
</dbReference>
<dbReference type="RefSeq" id="WP_307262823.1">
    <property type="nucleotide sequence ID" value="NZ_JAUSVL010000001.1"/>
</dbReference>
<organism evidence="2 3">
    <name type="scientific">Oligosphaera ethanolica</name>
    <dbReference type="NCBI Taxonomy" id="760260"/>
    <lineage>
        <taxon>Bacteria</taxon>
        <taxon>Pseudomonadati</taxon>
        <taxon>Lentisphaerota</taxon>
        <taxon>Oligosphaeria</taxon>
        <taxon>Oligosphaerales</taxon>
        <taxon>Oligosphaeraceae</taxon>
        <taxon>Oligosphaera</taxon>
    </lineage>
</organism>
<name>A0AAE3VIF4_9BACT</name>
<sequence>MKRLVLAMAMMAGMLCFGWDVDFSVGQPAVYWWSQAKELNRCELTYEQIPAMGRQALKATWDAGITDYMHVLYNPQGTLPAFQYAKVSIRVTNTMPLGVRACRLRMQDTNTETFYWSQKVDFLTPGTRTLEWVVNAAKLDGVQFVMHGKDSNHQIDFPISSIGLTLDFPQDGVPGHLYIESMTLAELPAPPAVEQRDYPLAALARPFIEPLRMPQRIPAGNTRLEAAKNPLTGEDALKMTAPGDNGVFGVNFTLVTSPRGVLGQKLGRQHGGEMTVRVTTERALPEVKTLRLVFVEAVGGAYIHRLPVNLDKAGTHAITFTLPSLVRTKKPWGSRDWQETPLFVLAGVTFECDKTFNGLLYLDAVDAKWSRSPLAGFDFQLKTDSVGYVVTPEMAPQGVPAQFSNMSSEAVTGHISGKLTDCREQDQGWVFERDMTLAGGETIELCRVPVPQRYGVYYIDLTVSGGGHEPQTYRRSFAHLQPTGSKHEGTFVKGFKFGSVCHLDHCVNSPETVQEAATAMSQIGLRILRTDVRWNDNPMYLAHLDGIVDKFLAVGMNVDFILPGHRQGKAQYALESNLAGYRKLFERYRGRIQYWEMLNEPDIPWGPVENAPKSAAYIELAQKTAQILRETDPQAQLMSAGWCTLVAGRSGMGPFHRDAMAALKDVFDVHCFHGHGPFERYAKHVIQEGLLEMRKELGITMPWYANETALTSRGGVTEKMQAEALYKKLLFSWSRGAIGYTWYNMRSKGELPDDGEHNYGLMTWDFYPKAVYAAYNGLTGLYHDKDFDRACELPWGEWAFIFKNDHELAVALWNDGEADVPRVFRTDAAAAASVDLFGNRQELPVVDGTVLVTTTNEPQTLLLSGAESAELLPPLSSFAMPELLLPGQPQPMAVVLTNPFGDARQATVKLTLPPTVAASQSQFSAQVAPHSQVEFAATLTLTAAPANSLGAKEWVMAEGQLAGLEPVRQLHLLPVPFLFTSRLDGDALFTLADHTKITQLFVGDPAKEDSTWKGAQDLSAAVWLAMDDQALTIKVVATDDQHWQKNTADQRSWDGDGIQLFLMPSGMPSAVEMDFAREEDGRSHVFLRRLPLGVMGDEAALQLATERAGTQTTYVITVPFAAIGSTAEAFGRGFRFNLMVNDADNGIREGWAQVAPGIGSGTVNTQIMPVLLAQ</sequence>
<keyword evidence="3" id="KW-1185">Reference proteome</keyword>
<feature type="chain" id="PRO_5042197626" description="Carbohydrate-binding domain-containing protein" evidence="1">
    <location>
        <begin position="19"/>
        <end position="1174"/>
    </location>
</feature>
<protein>
    <recommendedName>
        <fullName evidence="4">Carbohydrate-binding domain-containing protein</fullName>
    </recommendedName>
</protein>
<dbReference type="EMBL" id="JAUSVL010000001">
    <property type="protein sequence ID" value="MDQ0290856.1"/>
    <property type="molecule type" value="Genomic_DNA"/>
</dbReference>
<dbReference type="InterPro" id="IPR051923">
    <property type="entry name" value="Glycosyl_Hydrolase_39"/>
</dbReference>